<reference evidence="1" key="2">
    <citation type="journal article" date="2015" name="Data Brief">
        <title>Shoot transcriptome of the giant reed, Arundo donax.</title>
        <authorList>
            <person name="Barrero R.A."/>
            <person name="Guerrero F.D."/>
            <person name="Moolhuijzen P."/>
            <person name="Goolsby J.A."/>
            <person name="Tidwell J."/>
            <person name="Bellgard S.E."/>
            <person name="Bellgard M.I."/>
        </authorList>
    </citation>
    <scope>NUCLEOTIDE SEQUENCE</scope>
    <source>
        <tissue evidence="1">Shoot tissue taken approximately 20 cm above the soil surface</tissue>
    </source>
</reference>
<name>A0A0A9FHU4_ARUDO</name>
<evidence type="ECO:0000313" key="1">
    <source>
        <dbReference type="EMBL" id="JAE07848.1"/>
    </source>
</evidence>
<protein>
    <submittedName>
        <fullName evidence="1">Uncharacterized protein</fullName>
    </submittedName>
</protein>
<reference evidence="1" key="1">
    <citation type="submission" date="2014-09" db="EMBL/GenBank/DDBJ databases">
        <authorList>
            <person name="Magalhaes I.L.F."/>
            <person name="Oliveira U."/>
            <person name="Santos F.R."/>
            <person name="Vidigal T.H.D.A."/>
            <person name="Brescovit A.D."/>
            <person name="Santos A.J."/>
        </authorList>
    </citation>
    <scope>NUCLEOTIDE SEQUENCE</scope>
    <source>
        <tissue evidence="1">Shoot tissue taken approximately 20 cm above the soil surface</tissue>
    </source>
</reference>
<accession>A0A0A9FHU4</accession>
<sequence length="41" mass="4729">MRQMYLKARNGAARYSIVSQQQQECCNKILNRKSIIARNGS</sequence>
<organism evidence="1">
    <name type="scientific">Arundo donax</name>
    <name type="common">Giant reed</name>
    <name type="synonym">Donax arundinaceus</name>
    <dbReference type="NCBI Taxonomy" id="35708"/>
    <lineage>
        <taxon>Eukaryota</taxon>
        <taxon>Viridiplantae</taxon>
        <taxon>Streptophyta</taxon>
        <taxon>Embryophyta</taxon>
        <taxon>Tracheophyta</taxon>
        <taxon>Spermatophyta</taxon>
        <taxon>Magnoliopsida</taxon>
        <taxon>Liliopsida</taxon>
        <taxon>Poales</taxon>
        <taxon>Poaceae</taxon>
        <taxon>PACMAD clade</taxon>
        <taxon>Arundinoideae</taxon>
        <taxon>Arundineae</taxon>
        <taxon>Arundo</taxon>
    </lineage>
</organism>
<dbReference type="EMBL" id="GBRH01190048">
    <property type="protein sequence ID" value="JAE07848.1"/>
    <property type="molecule type" value="Transcribed_RNA"/>
</dbReference>
<proteinExistence type="predicted"/>
<dbReference type="AlphaFoldDB" id="A0A0A9FHU4"/>